<dbReference type="PANTHER" id="PTHR37283:SF1">
    <property type="entry name" value="PH DOMAIN-CONTAINING PROTEIN YHR131C"/>
    <property type="match status" value="1"/>
</dbReference>
<reference evidence="2 3" key="1">
    <citation type="submission" date="2018-03" db="EMBL/GenBank/DDBJ databases">
        <title>Candida pseudohaemulonii genome assembly and annotation.</title>
        <authorList>
            <person name="Munoz J.F."/>
            <person name="Gade L.G."/>
            <person name="Chow N.A."/>
            <person name="Litvintseva A.P."/>
            <person name="Loparev V.N."/>
            <person name="Cuomo C.A."/>
        </authorList>
    </citation>
    <scope>NUCLEOTIDE SEQUENCE [LARGE SCALE GENOMIC DNA]</scope>
    <source>
        <strain evidence="2 3">B12108</strain>
    </source>
</reference>
<sequence length="547" mass="61222">MIRVPNLPSLSCGQQESVLWKEDHEVHNAGPVSASKFLESESLESELDLTSLLSTATLDDANSVPLTTPTTHSTHESTASLSHNRHHSFDPLAQQPDYLCQEQYLQIVEPTPVFPPQYHTLPPGGCPRFPVLDNAHPSDDLPSYTPAAYKIGIVARKIEWVSPFQPASSRSWKNVIIELNSTQVNIYRIPSHLESYIMSFCRLEEQNCEPKVLHKDLLTSQFTTPKDISFFSLCVQLGILAKTRGKDEAQGSASKFAKPDFQLRLLRSYSLLHAKVGLASDYSKKPNVLRLRLENEHGFRSTFFHVKQRISPSNPIERGFSATTNRLSSQGSSDAKEAAANEDSNETSISDKLAQPLDDGNEDISNLSDLHRSDEDDEDEDDEDDEVDGDMDVGDRIDIPTYDPLQAAPLKKSSDIEEADLNEKPFVIPESSESERRFLKNCIKCIKPLCFDEPWINKTLVKATYMSPVDMRYYGNQAGLKQRADETTGIFTNVSPDISAKGNFPRRKRCLSFTKHHGSGQSPPVCTPSHKLREYVVGSHLLVPREL</sequence>
<dbReference type="AlphaFoldDB" id="A0A2P7YM33"/>
<organism evidence="2 3">
    <name type="scientific">Candidozyma pseudohaemuli</name>
    <dbReference type="NCBI Taxonomy" id="418784"/>
    <lineage>
        <taxon>Eukaryota</taxon>
        <taxon>Fungi</taxon>
        <taxon>Dikarya</taxon>
        <taxon>Ascomycota</taxon>
        <taxon>Saccharomycotina</taxon>
        <taxon>Pichiomycetes</taxon>
        <taxon>Metschnikowiaceae</taxon>
        <taxon>Candidozyma</taxon>
    </lineage>
</organism>
<dbReference type="STRING" id="418784.A0A2P7YM33"/>
<dbReference type="EMBL" id="PYFQ01000009">
    <property type="protein sequence ID" value="PSK37028.1"/>
    <property type="molecule type" value="Genomic_DNA"/>
</dbReference>
<evidence type="ECO:0000313" key="3">
    <source>
        <dbReference type="Proteomes" id="UP000241107"/>
    </source>
</evidence>
<protein>
    <submittedName>
        <fullName evidence="2">Uncharacterized protein</fullName>
    </submittedName>
</protein>
<name>A0A2P7YM33_9ASCO</name>
<evidence type="ECO:0000256" key="1">
    <source>
        <dbReference type="SAM" id="MobiDB-lite"/>
    </source>
</evidence>
<dbReference type="Gene3D" id="2.30.29.30">
    <property type="entry name" value="Pleckstrin-homology domain (PH domain)/Phosphotyrosine-binding domain (PTB)"/>
    <property type="match status" value="1"/>
</dbReference>
<dbReference type="Proteomes" id="UP000241107">
    <property type="component" value="Unassembled WGS sequence"/>
</dbReference>
<dbReference type="VEuPathDB" id="FungiDB:C7M61_003453"/>
<feature type="compositionally biased region" description="Polar residues" evidence="1">
    <location>
        <begin position="321"/>
        <end position="333"/>
    </location>
</feature>
<dbReference type="RefSeq" id="XP_024712879.1">
    <property type="nucleotide sequence ID" value="XM_024858792.1"/>
</dbReference>
<evidence type="ECO:0000313" key="2">
    <source>
        <dbReference type="EMBL" id="PSK37028.1"/>
    </source>
</evidence>
<feature type="region of interest" description="Disordered" evidence="1">
    <location>
        <begin position="61"/>
        <end position="81"/>
    </location>
</feature>
<feature type="compositionally biased region" description="Acidic residues" evidence="1">
    <location>
        <begin position="375"/>
        <end position="392"/>
    </location>
</feature>
<proteinExistence type="predicted"/>
<keyword evidence="3" id="KW-1185">Reference proteome</keyword>
<comment type="caution">
    <text evidence="2">The sequence shown here is derived from an EMBL/GenBank/DDBJ whole genome shotgun (WGS) entry which is preliminary data.</text>
</comment>
<dbReference type="GeneID" id="36566841"/>
<gene>
    <name evidence="2" type="ORF">C7M61_003453</name>
</gene>
<dbReference type="InterPro" id="IPR011993">
    <property type="entry name" value="PH-like_dom_sf"/>
</dbReference>
<feature type="region of interest" description="Disordered" evidence="1">
    <location>
        <begin position="314"/>
        <end position="401"/>
    </location>
</feature>
<dbReference type="OrthoDB" id="5865767at2759"/>
<dbReference type="PANTHER" id="PTHR37283">
    <property type="entry name" value="PH DOMAIN-CONTAINING PROTEIN YHR131C"/>
    <property type="match status" value="1"/>
</dbReference>
<accession>A0A2P7YM33</accession>